<dbReference type="NCBIfam" id="NF006521">
    <property type="entry name" value="PRK08965.1-5"/>
    <property type="match status" value="1"/>
</dbReference>
<evidence type="ECO:0000256" key="6">
    <source>
        <dbReference type="ARBA" id="ARBA00023136"/>
    </source>
</evidence>
<evidence type="ECO:0000313" key="9">
    <source>
        <dbReference type="Proteomes" id="UP001432062"/>
    </source>
</evidence>
<name>A0ABZ1Z5U9_9NOCA</name>
<organism evidence="8 9">
    <name type="scientific">Nocardia vinacea</name>
    <dbReference type="NCBI Taxonomy" id="96468"/>
    <lineage>
        <taxon>Bacteria</taxon>
        <taxon>Bacillati</taxon>
        <taxon>Actinomycetota</taxon>
        <taxon>Actinomycetes</taxon>
        <taxon>Mycobacteriales</taxon>
        <taxon>Nocardiaceae</taxon>
        <taxon>Nocardia</taxon>
    </lineage>
</organism>
<evidence type="ECO:0000256" key="7">
    <source>
        <dbReference type="SAM" id="Phobius"/>
    </source>
</evidence>
<evidence type="ECO:0000256" key="2">
    <source>
        <dbReference type="ARBA" id="ARBA00006228"/>
    </source>
</evidence>
<dbReference type="PANTHER" id="PTHR34584:SF1">
    <property type="entry name" value="NA(+)_H(+) ANTIPORTER SUBUNIT E1"/>
    <property type="match status" value="1"/>
</dbReference>
<dbReference type="InterPro" id="IPR002758">
    <property type="entry name" value="Cation_antiport_E"/>
</dbReference>
<keyword evidence="6 7" id="KW-0472">Membrane</keyword>
<dbReference type="Pfam" id="PF01899">
    <property type="entry name" value="MNHE"/>
    <property type="match status" value="1"/>
</dbReference>
<evidence type="ECO:0000256" key="5">
    <source>
        <dbReference type="ARBA" id="ARBA00022989"/>
    </source>
</evidence>
<feature type="transmembrane region" description="Helical" evidence="7">
    <location>
        <begin position="36"/>
        <end position="55"/>
    </location>
</feature>
<comment type="similarity">
    <text evidence="2">Belongs to the CPA3 antiporters (TC 2.A.63) subunit E family.</text>
</comment>
<evidence type="ECO:0000256" key="3">
    <source>
        <dbReference type="ARBA" id="ARBA00022475"/>
    </source>
</evidence>
<dbReference type="EMBL" id="CP109441">
    <property type="protein sequence ID" value="WUV49431.1"/>
    <property type="molecule type" value="Genomic_DNA"/>
</dbReference>
<feature type="transmembrane region" description="Helical" evidence="7">
    <location>
        <begin position="12"/>
        <end position="30"/>
    </location>
</feature>
<gene>
    <name evidence="8" type="ORF">OG563_15185</name>
</gene>
<evidence type="ECO:0000313" key="8">
    <source>
        <dbReference type="EMBL" id="WUV49431.1"/>
    </source>
</evidence>
<proteinExistence type="inferred from homology"/>
<keyword evidence="3" id="KW-1003">Cell membrane</keyword>
<accession>A0ABZ1Z5U9</accession>
<reference evidence="8" key="1">
    <citation type="submission" date="2022-10" db="EMBL/GenBank/DDBJ databases">
        <title>The complete genomes of actinobacterial strains from the NBC collection.</title>
        <authorList>
            <person name="Joergensen T.S."/>
            <person name="Alvarez Arevalo M."/>
            <person name="Sterndorff E.B."/>
            <person name="Faurdal D."/>
            <person name="Vuksanovic O."/>
            <person name="Mourched A.-S."/>
            <person name="Charusanti P."/>
            <person name="Shaw S."/>
            <person name="Blin K."/>
            <person name="Weber T."/>
        </authorList>
    </citation>
    <scope>NUCLEOTIDE SEQUENCE</scope>
    <source>
        <strain evidence="8">NBC_01482</strain>
    </source>
</reference>
<comment type="subcellular location">
    <subcellularLocation>
        <location evidence="1">Cell membrane</location>
        <topology evidence="1">Multi-pass membrane protein</topology>
    </subcellularLocation>
</comment>
<dbReference type="Proteomes" id="UP001432062">
    <property type="component" value="Chromosome"/>
</dbReference>
<dbReference type="PANTHER" id="PTHR34584">
    <property type="entry name" value="NA(+)/H(+) ANTIPORTER SUBUNIT E1"/>
    <property type="match status" value="1"/>
</dbReference>
<keyword evidence="5 7" id="KW-1133">Transmembrane helix</keyword>
<keyword evidence="4 7" id="KW-0812">Transmembrane</keyword>
<protein>
    <submittedName>
        <fullName evidence="8">Na+/H+ antiporter subunit E</fullName>
    </submittedName>
</protein>
<keyword evidence="9" id="KW-1185">Reference proteome</keyword>
<evidence type="ECO:0000256" key="1">
    <source>
        <dbReference type="ARBA" id="ARBA00004651"/>
    </source>
</evidence>
<sequence length="188" mass="20931">MSTARSLVPNRSTVVRVGVLLWLTAVWLTLWGDRSVGNLLAGLVVGALIMLTLPLPRVPVSGRLHPLSLIELIIVSSYYALESSLQVAWFAIRPAPPPVSGVLRVNLSVRSDLVLVLCADVLNLIPGTMVLEIDRQRCVFYVHVLDVSSEKAVDTFYRTTRRLERLLISSFERPTEWRSARTTPEVES</sequence>
<dbReference type="RefSeq" id="WP_329413966.1">
    <property type="nucleotide sequence ID" value="NZ_CP109441.1"/>
</dbReference>
<evidence type="ECO:0000256" key="4">
    <source>
        <dbReference type="ARBA" id="ARBA00022692"/>
    </source>
</evidence>